<dbReference type="InterPro" id="IPR036188">
    <property type="entry name" value="FAD/NAD-bd_sf"/>
</dbReference>
<dbReference type="Gene3D" id="3.50.50.60">
    <property type="entry name" value="FAD/NAD(P)-binding domain"/>
    <property type="match status" value="1"/>
</dbReference>
<gene>
    <name evidence="3" type="ORF">RM530_07095</name>
</gene>
<dbReference type="EMBL" id="JAVRIC010000007">
    <property type="protein sequence ID" value="MDT0497131.1"/>
    <property type="molecule type" value="Genomic_DNA"/>
</dbReference>
<organism evidence="3 4">
    <name type="scientific">Banduia mediterranea</name>
    <dbReference type="NCBI Taxonomy" id="3075609"/>
    <lineage>
        <taxon>Bacteria</taxon>
        <taxon>Pseudomonadati</taxon>
        <taxon>Pseudomonadota</taxon>
        <taxon>Gammaproteobacteria</taxon>
        <taxon>Nevskiales</taxon>
        <taxon>Algiphilaceae</taxon>
        <taxon>Banduia</taxon>
    </lineage>
</organism>
<name>A0ABU2WIL4_9GAMM</name>
<sequence length="151" mass="16228">MGLFGRATTGQTGRAERSSTHIPNAANERNRTAKARTFFEQAPNATSRMTLGGEADSFGLPRVRLNWQLTFLDHHSHCVLASALADDLLRRGIARRLGPIGLADEVQFSNHPLGTTRMSIDPGDGVVDTNCRVHGIDNLFTAGGSVFPTGS</sequence>
<feature type="region of interest" description="Disordered" evidence="1">
    <location>
        <begin position="1"/>
        <end position="34"/>
    </location>
</feature>
<dbReference type="Pfam" id="PF05199">
    <property type="entry name" value="GMC_oxred_C"/>
    <property type="match status" value="1"/>
</dbReference>
<evidence type="ECO:0000259" key="2">
    <source>
        <dbReference type="Pfam" id="PF05199"/>
    </source>
</evidence>
<dbReference type="RefSeq" id="WP_311364523.1">
    <property type="nucleotide sequence ID" value="NZ_JAVRIC010000007.1"/>
</dbReference>
<keyword evidence="4" id="KW-1185">Reference proteome</keyword>
<evidence type="ECO:0000256" key="1">
    <source>
        <dbReference type="SAM" id="MobiDB-lite"/>
    </source>
</evidence>
<evidence type="ECO:0000313" key="4">
    <source>
        <dbReference type="Proteomes" id="UP001254608"/>
    </source>
</evidence>
<reference evidence="3 4" key="1">
    <citation type="submission" date="2023-09" db="EMBL/GenBank/DDBJ databases">
        <authorList>
            <person name="Rey-Velasco X."/>
        </authorList>
    </citation>
    <scope>NUCLEOTIDE SEQUENCE [LARGE SCALE GENOMIC DNA]</scope>
    <source>
        <strain evidence="3 4">W345</strain>
    </source>
</reference>
<accession>A0ABU2WIL4</accession>
<protein>
    <submittedName>
        <fullName evidence="3">GMC family oxidoreductase</fullName>
    </submittedName>
</protein>
<dbReference type="Proteomes" id="UP001254608">
    <property type="component" value="Unassembled WGS sequence"/>
</dbReference>
<dbReference type="SUPFAM" id="SSF51905">
    <property type="entry name" value="FAD/NAD(P)-binding domain"/>
    <property type="match status" value="1"/>
</dbReference>
<proteinExistence type="predicted"/>
<comment type="caution">
    <text evidence="3">The sequence shown here is derived from an EMBL/GenBank/DDBJ whole genome shotgun (WGS) entry which is preliminary data.</text>
</comment>
<dbReference type="InterPro" id="IPR007867">
    <property type="entry name" value="GMC_OxRtase_C"/>
</dbReference>
<evidence type="ECO:0000313" key="3">
    <source>
        <dbReference type="EMBL" id="MDT0497131.1"/>
    </source>
</evidence>
<feature type="domain" description="Glucose-methanol-choline oxidoreductase C-terminal" evidence="2">
    <location>
        <begin position="43"/>
        <end position="149"/>
    </location>
</feature>